<evidence type="ECO:0000313" key="3">
    <source>
        <dbReference type="Proteomes" id="UP001595789"/>
    </source>
</evidence>
<name>A0ABV8P6U3_9SPHI</name>
<gene>
    <name evidence="2" type="ORF">ACFOWA_01535</name>
</gene>
<evidence type="ECO:0000313" key="2">
    <source>
        <dbReference type="EMBL" id="MFC4209842.1"/>
    </source>
</evidence>
<comment type="caution">
    <text evidence="2">The sequence shown here is derived from an EMBL/GenBank/DDBJ whole genome shotgun (WGS) entry which is preliminary data.</text>
</comment>
<feature type="domain" description="SnoaL-like" evidence="1">
    <location>
        <begin position="15"/>
        <end position="108"/>
    </location>
</feature>
<dbReference type="InterPro" id="IPR037401">
    <property type="entry name" value="SnoaL-like"/>
</dbReference>
<organism evidence="2 3">
    <name type="scientific">Pedobacter lithocola</name>
    <dbReference type="NCBI Taxonomy" id="1908239"/>
    <lineage>
        <taxon>Bacteria</taxon>
        <taxon>Pseudomonadati</taxon>
        <taxon>Bacteroidota</taxon>
        <taxon>Sphingobacteriia</taxon>
        <taxon>Sphingobacteriales</taxon>
        <taxon>Sphingobacteriaceae</taxon>
        <taxon>Pedobacter</taxon>
    </lineage>
</organism>
<dbReference type="EMBL" id="JBHSBW010000003">
    <property type="protein sequence ID" value="MFC4209842.1"/>
    <property type="molecule type" value="Genomic_DNA"/>
</dbReference>
<sequence>MNAKKNKETLIKGNAAIAAGEYETFLGFCAETTRWEFVGEKTLTGKQAVRDYMQEFYIEPPKFTLIDIIAENDFVTAIGSIQIKSESGDWAEYSYCDVWRFENGQMVDLRAFVIKCR</sequence>
<accession>A0ABV8P6U3</accession>
<keyword evidence="3" id="KW-1185">Reference proteome</keyword>
<dbReference type="Gene3D" id="3.10.450.50">
    <property type="match status" value="1"/>
</dbReference>
<dbReference type="RefSeq" id="WP_378981109.1">
    <property type="nucleotide sequence ID" value="NZ_JBHSBW010000003.1"/>
</dbReference>
<proteinExistence type="predicted"/>
<dbReference type="Pfam" id="PF12680">
    <property type="entry name" value="SnoaL_2"/>
    <property type="match status" value="1"/>
</dbReference>
<reference evidence="3" key="1">
    <citation type="journal article" date="2019" name="Int. J. Syst. Evol. Microbiol.">
        <title>The Global Catalogue of Microorganisms (GCM) 10K type strain sequencing project: providing services to taxonomists for standard genome sequencing and annotation.</title>
        <authorList>
            <consortium name="The Broad Institute Genomics Platform"/>
            <consortium name="The Broad Institute Genome Sequencing Center for Infectious Disease"/>
            <person name="Wu L."/>
            <person name="Ma J."/>
        </authorList>
    </citation>
    <scope>NUCLEOTIDE SEQUENCE [LARGE SCALE GENOMIC DNA]</scope>
    <source>
        <strain evidence="3">CCM 8691</strain>
    </source>
</reference>
<evidence type="ECO:0000259" key="1">
    <source>
        <dbReference type="Pfam" id="PF12680"/>
    </source>
</evidence>
<dbReference type="SUPFAM" id="SSF54427">
    <property type="entry name" value="NTF2-like"/>
    <property type="match status" value="1"/>
</dbReference>
<dbReference type="InterPro" id="IPR032710">
    <property type="entry name" value="NTF2-like_dom_sf"/>
</dbReference>
<dbReference type="Proteomes" id="UP001595789">
    <property type="component" value="Unassembled WGS sequence"/>
</dbReference>
<protein>
    <submittedName>
        <fullName evidence="2">Nuclear transport factor 2 family protein</fullName>
    </submittedName>
</protein>